<evidence type="ECO:0000313" key="1">
    <source>
        <dbReference type="EMBL" id="KAK6793298.1"/>
    </source>
</evidence>
<evidence type="ECO:0000313" key="2">
    <source>
        <dbReference type="Proteomes" id="UP001371456"/>
    </source>
</evidence>
<dbReference type="InterPro" id="IPR039904">
    <property type="entry name" value="TRANK1"/>
</dbReference>
<comment type="caution">
    <text evidence="1">The sequence shown here is derived from an EMBL/GenBank/DDBJ whole genome shotgun (WGS) entry which is preliminary data.</text>
</comment>
<accession>A0AAN8TZ53</accession>
<protein>
    <submittedName>
        <fullName evidence="1">Uncharacterized protein</fullName>
    </submittedName>
</protein>
<dbReference type="Proteomes" id="UP001371456">
    <property type="component" value="Unassembled WGS sequence"/>
</dbReference>
<dbReference type="SUPFAM" id="SSF48452">
    <property type="entry name" value="TPR-like"/>
    <property type="match status" value="1"/>
</dbReference>
<dbReference type="EMBL" id="JBANQN010000003">
    <property type="protein sequence ID" value="KAK6793298.1"/>
    <property type="molecule type" value="Genomic_DNA"/>
</dbReference>
<gene>
    <name evidence="1" type="ORF">RDI58_006751</name>
</gene>
<reference evidence="1 2" key="1">
    <citation type="submission" date="2024-02" db="EMBL/GenBank/DDBJ databases">
        <title>de novo genome assembly of Solanum bulbocastanum strain 11H21.</title>
        <authorList>
            <person name="Hosaka A.J."/>
        </authorList>
    </citation>
    <scope>NUCLEOTIDE SEQUENCE [LARGE SCALE GENOMIC DNA]</scope>
    <source>
        <tissue evidence="1">Young leaves</tissue>
    </source>
</reference>
<dbReference type="InterPro" id="IPR011990">
    <property type="entry name" value="TPR-like_helical_dom_sf"/>
</dbReference>
<dbReference type="AlphaFoldDB" id="A0AAN8TZ53"/>
<dbReference type="PANTHER" id="PTHR21529:SF10">
    <property type="entry name" value="UVRD-LIKE HELICASE ATP-BINDING DOMAIN-CONTAINING PROTEIN"/>
    <property type="match status" value="1"/>
</dbReference>
<proteinExistence type="predicted"/>
<sequence length="461" mass="53119">MSSLMEVKNVHSVTDTMQTFSTPEEWKSRGMKLFWEKNYEMSLMCFKQVGETDWEKRAKAAYIMETAEQIRYYDPERAHINLLEAAEIFLSIGRFKSAAECFYDLKDYKQAGSIYLDKCGELIKAAECFTLAGRYKKAAEIHAKGNYFTECLSVCTKGKCYDLGLKYIDFWKQHACQHDNVGKSAEIRMEFLESCTSNSFVHKDRKSMMKFVRIFPSMDLKRKFLMSRKCLDELLLLEEESGNIVEAVEISRLIGNVLCEADLLGKRGDFDKACSLVLLYVLSHSLWVVGSKGWPLKSFVQMEEILEKAMIFERQGSNFETVCIEIKVVSNESVDWSVLKHNFIASKKCKSFLGEILCCRKILDFHFQYDVTKYVWDDKLSGNLNGSEELIPCSSVSVGTLFHFWNSWKNNVVDVLDSFECLGDVDFGEFCLKYFGVRQQLNGLNITYVLLHPAAEWVKNI</sequence>
<organism evidence="1 2">
    <name type="scientific">Solanum bulbocastanum</name>
    <name type="common">Wild potato</name>
    <dbReference type="NCBI Taxonomy" id="147425"/>
    <lineage>
        <taxon>Eukaryota</taxon>
        <taxon>Viridiplantae</taxon>
        <taxon>Streptophyta</taxon>
        <taxon>Embryophyta</taxon>
        <taxon>Tracheophyta</taxon>
        <taxon>Spermatophyta</taxon>
        <taxon>Magnoliopsida</taxon>
        <taxon>eudicotyledons</taxon>
        <taxon>Gunneridae</taxon>
        <taxon>Pentapetalae</taxon>
        <taxon>asterids</taxon>
        <taxon>lamiids</taxon>
        <taxon>Solanales</taxon>
        <taxon>Solanaceae</taxon>
        <taxon>Solanoideae</taxon>
        <taxon>Solaneae</taxon>
        <taxon>Solanum</taxon>
    </lineage>
</organism>
<keyword evidence="2" id="KW-1185">Reference proteome</keyword>
<name>A0AAN8TZ53_SOLBU</name>
<dbReference type="PANTHER" id="PTHR21529">
    <property type="entry name" value="MAMMARY TURMOR VIRUS RECEPTOR HOMOLOG 1, 2 MTVR1, 2"/>
    <property type="match status" value="1"/>
</dbReference>